<protein>
    <submittedName>
        <fullName evidence="2">CSON015184 protein</fullName>
    </submittedName>
</protein>
<dbReference type="EMBL" id="UFQT01000093">
    <property type="protein sequence ID" value="SSX19601.1"/>
    <property type="molecule type" value="Genomic_DNA"/>
</dbReference>
<reference evidence="2" key="1">
    <citation type="submission" date="2018-07" db="EMBL/GenBank/DDBJ databases">
        <authorList>
            <person name="Quirk P.G."/>
            <person name="Krulwich T.A."/>
        </authorList>
    </citation>
    <scope>NUCLEOTIDE SEQUENCE</scope>
</reference>
<dbReference type="AlphaFoldDB" id="A0A336LRL5"/>
<organism evidence="2">
    <name type="scientific">Culicoides sonorensis</name>
    <name type="common">Biting midge</name>
    <dbReference type="NCBI Taxonomy" id="179676"/>
    <lineage>
        <taxon>Eukaryota</taxon>
        <taxon>Metazoa</taxon>
        <taxon>Ecdysozoa</taxon>
        <taxon>Arthropoda</taxon>
        <taxon>Hexapoda</taxon>
        <taxon>Insecta</taxon>
        <taxon>Pterygota</taxon>
        <taxon>Neoptera</taxon>
        <taxon>Endopterygota</taxon>
        <taxon>Diptera</taxon>
        <taxon>Nematocera</taxon>
        <taxon>Chironomoidea</taxon>
        <taxon>Ceratopogonidae</taxon>
        <taxon>Ceratopogoninae</taxon>
        <taxon>Culicoides</taxon>
        <taxon>Monoculicoides</taxon>
    </lineage>
</organism>
<evidence type="ECO:0000256" key="1">
    <source>
        <dbReference type="SAM" id="SignalP"/>
    </source>
</evidence>
<gene>
    <name evidence="2" type="primary">CSON015184</name>
</gene>
<feature type="signal peptide" evidence="1">
    <location>
        <begin position="1"/>
        <end position="20"/>
    </location>
</feature>
<proteinExistence type="predicted"/>
<name>A0A336LRL5_CULSO</name>
<accession>A0A336LRL5</accession>
<dbReference type="VEuPathDB" id="VectorBase:CSON015184"/>
<dbReference type="OMA" id="IFINIHF"/>
<evidence type="ECO:0000313" key="2">
    <source>
        <dbReference type="EMBL" id="SSX19601.1"/>
    </source>
</evidence>
<feature type="chain" id="PRO_5016465154" evidence="1">
    <location>
        <begin position="21"/>
        <end position="184"/>
    </location>
</feature>
<keyword evidence="1" id="KW-0732">Signal</keyword>
<sequence length="184" mass="20816">MKRVKIVILLIFINIHFGFASKAKYIQAKKFTQCKDFKNLTTDFSELVTVNEKNGVKMSGSFTVRNEIKGDMDMQLDTRRCTPEGRQCSSFTNNTITSICDSLKKNIIFGDKMETLTTPSLTCFPLKPGKYVISDFLFDGSSIQYLPIEGHQWSVRALIYAGGKPHTTKYFLGCIEIVFNSHAD</sequence>